<dbReference type="Pfam" id="PF14501">
    <property type="entry name" value="HATPase_c_5"/>
    <property type="match status" value="1"/>
</dbReference>
<feature type="transmembrane region" description="Helical" evidence="1">
    <location>
        <begin position="179"/>
        <end position="201"/>
    </location>
</feature>
<comment type="caution">
    <text evidence="3">The sequence shown here is derived from an EMBL/GenBank/DDBJ whole genome shotgun (WGS) entry which is preliminary data.</text>
</comment>
<reference evidence="3" key="1">
    <citation type="journal article" date="2023" name="Int. J. Syst. Evol. Microbiol.">
        <title>&lt;i&gt;Holtiella tumoricola&lt;/i&gt; gen. nov. sp. nov., isolated from a human clinical sample.</title>
        <authorList>
            <person name="Allen-Vercoe E."/>
            <person name="Daigneault M.C."/>
            <person name="Vancuren S.J."/>
            <person name="Cochrane K."/>
            <person name="O'Neal L.L."/>
            <person name="Sankaranarayanan K."/>
            <person name="Lawson P.A."/>
        </authorList>
    </citation>
    <scope>NUCLEOTIDE SEQUENCE</scope>
    <source>
        <strain evidence="3">CC70A</strain>
    </source>
</reference>
<dbReference type="GO" id="GO:0042802">
    <property type="term" value="F:identical protein binding"/>
    <property type="evidence" value="ECO:0007669"/>
    <property type="project" value="TreeGrafter"/>
</dbReference>
<dbReference type="EMBL" id="JAQIFT010000058">
    <property type="protein sequence ID" value="MDA3732964.1"/>
    <property type="molecule type" value="Genomic_DNA"/>
</dbReference>
<feature type="domain" description="Sensor histidine kinase NatK-like C-terminal" evidence="2">
    <location>
        <begin position="321"/>
        <end position="416"/>
    </location>
</feature>
<dbReference type="SUPFAM" id="SSF55874">
    <property type="entry name" value="ATPase domain of HSP90 chaperone/DNA topoisomerase II/histidine kinase"/>
    <property type="match status" value="1"/>
</dbReference>
<dbReference type="RefSeq" id="WP_271012917.1">
    <property type="nucleotide sequence ID" value="NZ_JAQIFT010000058.1"/>
</dbReference>
<dbReference type="InterPro" id="IPR036890">
    <property type="entry name" value="HATPase_C_sf"/>
</dbReference>
<feature type="transmembrane region" description="Helical" evidence="1">
    <location>
        <begin position="41"/>
        <end position="72"/>
    </location>
</feature>
<evidence type="ECO:0000313" key="3">
    <source>
        <dbReference type="EMBL" id="MDA3732964.1"/>
    </source>
</evidence>
<organism evidence="3 4">
    <name type="scientific">Holtiella tumoricola</name>
    <dbReference type="NCBI Taxonomy" id="3018743"/>
    <lineage>
        <taxon>Bacteria</taxon>
        <taxon>Bacillati</taxon>
        <taxon>Bacillota</taxon>
        <taxon>Clostridia</taxon>
        <taxon>Lachnospirales</taxon>
        <taxon>Cellulosilyticaceae</taxon>
        <taxon>Holtiella</taxon>
    </lineage>
</organism>
<feature type="transmembrane region" description="Helical" evidence="1">
    <location>
        <begin position="120"/>
        <end position="141"/>
    </location>
</feature>
<keyword evidence="1" id="KW-0812">Transmembrane</keyword>
<feature type="transmembrane region" description="Helical" evidence="1">
    <location>
        <begin position="7"/>
        <end position="29"/>
    </location>
</feature>
<dbReference type="AlphaFoldDB" id="A0AA42J1W2"/>
<evidence type="ECO:0000259" key="2">
    <source>
        <dbReference type="Pfam" id="PF14501"/>
    </source>
</evidence>
<keyword evidence="1" id="KW-0472">Membrane</keyword>
<proteinExistence type="predicted"/>
<evidence type="ECO:0000256" key="1">
    <source>
        <dbReference type="SAM" id="Phobius"/>
    </source>
</evidence>
<dbReference type="Gene3D" id="3.30.565.10">
    <property type="entry name" value="Histidine kinase-like ATPase, C-terminal domain"/>
    <property type="match status" value="1"/>
</dbReference>
<sequence length="424" mass="49209">MTLYEGVYLCTNILGTYTLYKFMMIFFYNKDCNKRIEQLSYILYFLCSSFMYLVVKIPIIMLMTNIIAYFCLTLNYKAPLKKRTIAVAFIYLISMCIEIIVITMLSGIKFDIMAQNDYSLSYTLVVLALANYSIITCLSKFKRIKDGEKVQISYWVCLLLMPVASLYIILVLFKTYVISNIVMCIIIALLLLMNFGTFYLYDVISKMYSEEAEKKWIAQQNMYYEKQFNMMKSSVKTTRTIKHDLKNHLYMLRALVERDEKDNAIKHISEIMDVCELQQEYAQSGNIAIDSILNFKLQQAVEENIKVIAELYIPFELELSSFDMSVILGNLLDNAINAVNKIEEHKYIHVKIKYTKGVLIIKIENTFNGVIEKDGESILTTHQDKENHGIGLESIKRTLEKYDGSLEIEYAENVFSALALIYIN</sequence>
<evidence type="ECO:0000313" key="4">
    <source>
        <dbReference type="Proteomes" id="UP001169242"/>
    </source>
</evidence>
<accession>A0AA42J1W2</accession>
<dbReference type="InterPro" id="IPR032834">
    <property type="entry name" value="NatK-like_C"/>
</dbReference>
<protein>
    <submittedName>
        <fullName evidence="3">GHKL domain-containing protein</fullName>
    </submittedName>
</protein>
<feature type="transmembrane region" description="Helical" evidence="1">
    <location>
        <begin position="84"/>
        <end position="108"/>
    </location>
</feature>
<dbReference type="Proteomes" id="UP001169242">
    <property type="component" value="Unassembled WGS sequence"/>
</dbReference>
<dbReference type="CDD" id="cd16935">
    <property type="entry name" value="HATPase_AgrC-ComD-like"/>
    <property type="match status" value="1"/>
</dbReference>
<keyword evidence="4" id="KW-1185">Reference proteome</keyword>
<name>A0AA42J1W2_9FIRM</name>
<dbReference type="PANTHER" id="PTHR40448">
    <property type="entry name" value="TWO-COMPONENT SENSOR HISTIDINE KINASE"/>
    <property type="match status" value="1"/>
</dbReference>
<keyword evidence="1" id="KW-1133">Transmembrane helix</keyword>
<feature type="transmembrane region" description="Helical" evidence="1">
    <location>
        <begin position="153"/>
        <end position="173"/>
    </location>
</feature>
<dbReference type="PANTHER" id="PTHR40448:SF1">
    <property type="entry name" value="TWO-COMPONENT SENSOR HISTIDINE KINASE"/>
    <property type="match status" value="1"/>
</dbReference>
<gene>
    <name evidence="3" type="ORF">PBV87_15920</name>
</gene>